<comment type="caution">
    <text evidence="5">The sequence shown here is derived from an EMBL/GenBank/DDBJ whole genome shotgun (WGS) entry which is preliminary data.</text>
</comment>
<name>A0A8K0P4D1_LADFU</name>
<accession>A0A8K0P4D1</accession>
<organism evidence="5 6">
    <name type="scientific">Ladona fulva</name>
    <name type="common">Scarce chaser dragonfly</name>
    <name type="synonym">Libellula fulva</name>
    <dbReference type="NCBI Taxonomy" id="123851"/>
    <lineage>
        <taxon>Eukaryota</taxon>
        <taxon>Metazoa</taxon>
        <taxon>Ecdysozoa</taxon>
        <taxon>Arthropoda</taxon>
        <taxon>Hexapoda</taxon>
        <taxon>Insecta</taxon>
        <taxon>Pterygota</taxon>
        <taxon>Palaeoptera</taxon>
        <taxon>Odonata</taxon>
        <taxon>Epiprocta</taxon>
        <taxon>Anisoptera</taxon>
        <taxon>Libelluloidea</taxon>
        <taxon>Libellulidae</taxon>
        <taxon>Ladona</taxon>
    </lineage>
</organism>
<proteinExistence type="inferred from homology"/>
<evidence type="ECO:0000256" key="2">
    <source>
        <dbReference type="ARBA" id="ARBA00010059"/>
    </source>
</evidence>
<dbReference type="OrthoDB" id="6275927at2759"/>
<dbReference type="CDD" id="cd07976">
    <property type="entry name" value="TFIIA_alpha_beta_like"/>
    <property type="match status" value="1"/>
</dbReference>
<dbReference type="InterPro" id="IPR004855">
    <property type="entry name" value="TFIIA_asu/bsu"/>
</dbReference>
<dbReference type="GO" id="GO:0006367">
    <property type="term" value="P:transcription initiation at RNA polymerase II promoter"/>
    <property type="evidence" value="ECO:0007669"/>
    <property type="project" value="InterPro"/>
</dbReference>
<keyword evidence="6" id="KW-1185">Reference proteome</keyword>
<sequence>MALSQTTVLKVYKSVIEDVIAGVRELFLDDGVDEQVLVELRHLWESKLMSSKAIDINPEPPEPQPPLVTTSVTANTTVASGGIGNHSGMNHFQGNVNTQATNSTATANAQNTVLPEPNKTVPVQITLPPQAGSNDTHPRVLTIQVPASAIQGKNLYLCLNIFIIKFLILYECHFWWDI</sequence>
<dbReference type="SMART" id="SM01371">
    <property type="entry name" value="TFIIA"/>
    <property type="match status" value="1"/>
</dbReference>
<protein>
    <recommendedName>
        <fullName evidence="7">Transcription initiation factor IIA subunit 1</fullName>
    </recommendedName>
</protein>
<dbReference type="GO" id="GO:0005672">
    <property type="term" value="C:transcription factor TFIIA complex"/>
    <property type="evidence" value="ECO:0007669"/>
    <property type="project" value="InterPro"/>
</dbReference>
<dbReference type="AlphaFoldDB" id="A0A8K0P4D1"/>
<evidence type="ECO:0008006" key="7">
    <source>
        <dbReference type="Google" id="ProtNLM"/>
    </source>
</evidence>
<reference evidence="5" key="2">
    <citation type="submission" date="2017-10" db="EMBL/GenBank/DDBJ databases">
        <title>Ladona fulva Genome sequencing and assembly.</title>
        <authorList>
            <person name="Murali S."/>
            <person name="Richards S."/>
            <person name="Bandaranaike D."/>
            <person name="Bellair M."/>
            <person name="Blankenburg K."/>
            <person name="Chao H."/>
            <person name="Dinh H."/>
            <person name="Doddapaneni H."/>
            <person name="Dugan-Rocha S."/>
            <person name="Elkadiri S."/>
            <person name="Gnanaolivu R."/>
            <person name="Hernandez B."/>
            <person name="Skinner E."/>
            <person name="Javaid M."/>
            <person name="Lee S."/>
            <person name="Li M."/>
            <person name="Ming W."/>
            <person name="Munidasa M."/>
            <person name="Muniz J."/>
            <person name="Nguyen L."/>
            <person name="Hughes D."/>
            <person name="Osuji N."/>
            <person name="Pu L.-L."/>
            <person name="Puazo M."/>
            <person name="Qu C."/>
            <person name="Quiroz J."/>
            <person name="Raj R."/>
            <person name="Weissenberger G."/>
            <person name="Xin Y."/>
            <person name="Zou X."/>
            <person name="Han Y."/>
            <person name="Worley K."/>
            <person name="Muzny D."/>
            <person name="Gibbs R."/>
        </authorList>
    </citation>
    <scope>NUCLEOTIDE SEQUENCE</scope>
    <source>
        <strain evidence="5">Sampled in the wild</strain>
    </source>
</reference>
<comment type="similarity">
    <text evidence="2">Belongs to the TFIIA subunit 1 family.</text>
</comment>
<dbReference type="PANTHER" id="PTHR12694:SF8">
    <property type="entry name" value="TRANSCRIPTION INITIATION FACTOR IIA SUBUNIT 1"/>
    <property type="match status" value="1"/>
</dbReference>
<gene>
    <name evidence="5" type="ORF">J437_LFUL012617</name>
</gene>
<keyword evidence="4" id="KW-0539">Nucleus</keyword>
<dbReference type="Proteomes" id="UP000792457">
    <property type="component" value="Unassembled WGS sequence"/>
</dbReference>
<evidence type="ECO:0000256" key="1">
    <source>
        <dbReference type="ARBA" id="ARBA00004123"/>
    </source>
</evidence>
<dbReference type="PANTHER" id="PTHR12694">
    <property type="entry name" value="TRANSCRIPTION INITIATION FACTOR IIA SUBUNIT 1"/>
    <property type="match status" value="1"/>
</dbReference>
<dbReference type="Gene3D" id="1.10.287.100">
    <property type="match status" value="1"/>
</dbReference>
<evidence type="ECO:0000256" key="4">
    <source>
        <dbReference type="ARBA" id="ARBA00023242"/>
    </source>
</evidence>
<evidence type="ECO:0000313" key="5">
    <source>
        <dbReference type="EMBL" id="KAG8232657.1"/>
    </source>
</evidence>
<dbReference type="EMBL" id="KZ308637">
    <property type="protein sequence ID" value="KAG8232657.1"/>
    <property type="molecule type" value="Genomic_DNA"/>
</dbReference>
<evidence type="ECO:0000256" key="3">
    <source>
        <dbReference type="ARBA" id="ARBA00023163"/>
    </source>
</evidence>
<dbReference type="Pfam" id="PF03153">
    <property type="entry name" value="TFIIA"/>
    <property type="match status" value="1"/>
</dbReference>
<reference evidence="5" key="1">
    <citation type="submission" date="2013-04" db="EMBL/GenBank/DDBJ databases">
        <authorList>
            <person name="Qu J."/>
            <person name="Murali S.C."/>
            <person name="Bandaranaike D."/>
            <person name="Bellair M."/>
            <person name="Blankenburg K."/>
            <person name="Chao H."/>
            <person name="Dinh H."/>
            <person name="Doddapaneni H."/>
            <person name="Downs B."/>
            <person name="Dugan-Rocha S."/>
            <person name="Elkadiri S."/>
            <person name="Gnanaolivu R.D."/>
            <person name="Hernandez B."/>
            <person name="Javaid M."/>
            <person name="Jayaseelan J.C."/>
            <person name="Lee S."/>
            <person name="Li M."/>
            <person name="Ming W."/>
            <person name="Munidasa M."/>
            <person name="Muniz J."/>
            <person name="Nguyen L."/>
            <person name="Ongeri F."/>
            <person name="Osuji N."/>
            <person name="Pu L.-L."/>
            <person name="Puazo M."/>
            <person name="Qu C."/>
            <person name="Quiroz J."/>
            <person name="Raj R."/>
            <person name="Weissenberger G."/>
            <person name="Xin Y."/>
            <person name="Zou X."/>
            <person name="Han Y."/>
            <person name="Richards S."/>
            <person name="Worley K."/>
            <person name="Muzny D."/>
            <person name="Gibbs R."/>
        </authorList>
    </citation>
    <scope>NUCLEOTIDE SEQUENCE</scope>
    <source>
        <strain evidence="5">Sampled in the wild</strain>
    </source>
</reference>
<evidence type="ECO:0000313" key="6">
    <source>
        <dbReference type="Proteomes" id="UP000792457"/>
    </source>
</evidence>
<keyword evidence="3" id="KW-0804">Transcription</keyword>
<dbReference type="FunFam" id="1.10.287.100:FF:000001">
    <property type="entry name" value="Transcription initiation factor IIA subunit"/>
    <property type="match status" value="1"/>
</dbReference>
<dbReference type="SUPFAM" id="SSF47396">
    <property type="entry name" value="Transcription factor IIA (TFIIA), alpha-helical domain"/>
    <property type="match status" value="1"/>
</dbReference>
<comment type="subcellular location">
    <subcellularLocation>
        <location evidence="1">Nucleus</location>
    </subcellularLocation>
</comment>